<proteinExistence type="predicted"/>
<sequence>MDKFLIKKPKLDCAQSSNIIVTPDLTSSGNNDTNEREPISENIGERQLQKDDNWVLDFGTYLGKIINDVTKRKLLETPWSPDMSFKFPSSGPRNLKFQIKWLNEWSWLVYSPTLDSVFCKYCSLFSTVVGQQASKGGKLVKTPFKNWKDAREEFRNHEKHLYHKNCIERAANFLDIMMRKSENVILKIDKRSNN</sequence>
<dbReference type="EMBL" id="OV651813">
    <property type="protein sequence ID" value="CAH1099318.1"/>
    <property type="molecule type" value="Genomic_DNA"/>
</dbReference>
<feature type="compositionally biased region" description="Basic and acidic residues" evidence="1">
    <location>
        <begin position="33"/>
        <end position="44"/>
    </location>
</feature>
<feature type="region of interest" description="Disordered" evidence="1">
    <location>
        <begin position="24"/>
        <end position="44"/>
    </location>
</feature>
<keyword evidence="4" id="KW-1185">Reference proteome</keyword>
<dbReference type="OrthoDB" id="10063284at2759"/>
<evidence type="ECO:0000313" key="4">
    <source>
        <dbReference type="Proteomes" id="UP001153636"/>
    </source>
</evidence>
<name>A0A9P0G469_9CUCU</name>
<dbReference type="AlphaFoldDB" id="A0A9P0G469"/>
<feature type="domain" description="TTF-type" evidence="2">
    <location>
        <begin position="93"/>
        <end position="183"/>
    </location>
</feature>
<accession>A0A9P0G469</accession>
<evidence type="ECO:0000313" key="3">
    <source>
        <dbReference type="EMBL" id="CAH1099318.1"/>
    </source>
</evidence>
<protein>
    <recommendedName>
        <fullName evidence="2">TTF-type domain-containing protein</fullName>
    </recommendedName>
</protein>
<dbReference type="InterPro" id="IPR006580">
    <property type="entry name" value="Znf_TTF"/>
</dbReference>
<organism evidence="3 4">
    <name type="scientific">Psylliodes chrysocephalus</name>
    <dbReference type="NCBI Taxonomy" id="3402493"/>
    <lineage>
        <taxon>Eukaryota</taxon>
        <taxon>Metazoa</taxon>
        <taxon>Ecdysozoa</taxon>
        <taxon>Arthropoda</taxon>
        <taxon>Hexapoda</taxon>
        <taxon>Insecta</taxon>
        <taxon>Pterygota</taxon>
        <taxon>Neoptera</taxon>
        <taxon>Endopterygota</taxon>
        <taxon>Coleoptera</taxon>
        <taxon>Polyphaga</taxon>
        <taxon>Cucujiformia</taxon>
        <taxon>Chrysomeloidea</taxon>
        <taxon>Chrysomelidae</taxon>
        <taxon>Galerucinae</taxon>
        <taxon>Alticini</taxon>
        <taxon>Psylliodes</taxon>
    </lineage>
</organism>
<evidence type="ECO:0000256" key="1">
    <source>
        <dbReference type="SAM" id="MobiDB-lite"/>
    </source>
</evidence>
<dbReference type="Proteomes" id="UP001153636">
    <property type="component" value="Chromosome 1"/>
</dbReference>
<reference evidence="3" key="1">
    <citation type="submission" date="2022-01" db="EMBL/GenBank/DDBJ databases">
        <authorList>
            <person name="King R."/>
        </authorList>
    </citation>
    <scope>NUCLEOTIDE SEQUENCE</scope>
</reference>
<evidence type="ECO:0000259" key="2">
    <source>
        <dbReference type="SMART" id="SM00597"/>
    </source>
</evidence>
<dbReference type="SMART" id="SM00597">
    <property type="entry name" value="ZnF_TTF"/>
    <property type="match status" value="1"/>
</dbReference>
<gene>
    <name evidence="3" type="ORF">PSYICH_LOCUS995</name>
</gene>